<accession>A0ABV6GBS2</accession>
<organism evidence="2 3">
    <name type="scientific">Metabacillus herbersteinensis</name>
    <dbReference type="NCBI Taxonomy" id="283816"/>
    <lineage>
        <taxon>Bacteria</taxon>
        <taxon>Bacillati</taxon>
        <taxon>Bacillota</taxon>
        <taxon>Bacilli</taxon>
        <taxon>Bacillales</taxon>
        <taxon>Bacillaceae</taxon>
        <taxon>Metabacillus</taxon>
    </lineage>
</organism>
<comment type="caution">
    <text evidence="2">The sequence shown here is derived from an EMBL/GenBank/DDBJ whole genome shotgun (WGS) entry which is preliminary data.</text>
</comment>
<dbReference type="RefSeq" id="WP_378931803.1">
    <property type="nucleotide sequence ID" value="NZ_JBHLVO010000003.1"/>
</dbReference>
<evidence type="ECO:0000256" key="1">
    <source>
        <dbReference type="SAM" id="MobiDB-lite"/>
    </source>
</evidence>
<proteinExistence type="predicted"/>
<feature type="region of interest" description="Disordered" evidence="1">
    <location>
        <begin position="14"/>
        <end position="60"/>
    </location>
</feature>
<dbReference type="EMBL" id="JBHLVO010000003">
    <property type="protein sequence ID" value="MFC0271112.1"/>
    <property type="molecule type" value="Genomic_DNA"/>
</dbReference>
<name>A0ABV6GBS2_9BACI</name>
<keyword evidence="3" id="KW-1185">Reference proteome</keyword>
<feature type="compositionally biased region" description="Basic residues" evidence="1">
    <location>
        <begin position="22"/>
        <end position="33"/>
    </location>
</feature>
<dbReference type="Proteomes" id="UP001589854">
    <property type="component" value="Unassembled WGS sequence"/>
</dbReference>
<feature type="compositionally biased region" description="Basic residues" evidence="1">
    <location>
        <begin position="50"/>
        <end position="60"/>
    </location>
</feature>
<evidence type="ECO:0000313" key="2">
    <source>
        <dbReference type="EMBL" id="MFC0271112.1"/>
    </source>
</evidence>
<gene>
    <name evidence="2" type="ORF">ACFFIX_06560</name>
</gene>
<sequence length="60" mass="7057">MNPSLQDQLKQWEQDHIEVKQQQKKKPPTKKKDKLSDSDLRYLMGTNRQTLHRGRGGALK</sequence>
<reference evidence="2 3" key="1">
    <citation type="submission" date="2024-09" db="EMBL/GenBank/DDBJ databases">
        <authorList>
            <person name="Sun Q."/>
            <person name="Mori K."/>
        </authorList>
    </citation>
    <scope>NUCLEOTIDE SEQUENCE [LARGE SCALE GENOMIC DNA]</scope>
    <source>
        <strain evidence="2 3">CCM 7228</strain>
    </source>
</reference>
<protein>
    <submittedName>
        <fullName evidence="2">Uncharacterized protein</fullName>
    </submittedName>
</protein>
<evidence type="ECO:0000313" key="3">
    <source>
        <dbReference type="Proteomes" id="UP001589854"/>
    </source>
</evidence>